<dbReference type="Pfam" id="PF04055">
    <property type="entry name" value="Radical_SAM"/>
    <property type="match status" value="1"/>
</dbReference>
<gene>
    <name evidence="5" type="ORF">apy_06710</name>
</gene>
<dbReference type="GO" id="GO:0003824">
    <property type="term" value="F:catalytic activity"/>
    <property type="evidence" value="ECO:0007669"/>
    <property type="project" value="InterPro"/>
</dbReference>
<dbReference type="SFLD" id="SFLDS00029">
    <property type="entry name" value="Radical_SAM"/>
    <property type="match status" value="1"/>
</dbReference>
<dbReference type="AlphaFoldDB" id="A0A401H904"/>
<dbReference type="Proteomes" id="UP000291213">
    <property type="component" value="Unassembled WGS sequence"/>
</dbReference>
<dbReference type="GO" id="GO:0051536">
    <property type="term" value="F:iron-sulfur cluster binding"/>
    <property type="evidence" value="ECO:0007669"/>
    <property type="project" value="UniProtKB-KW"/>
</dbReference>
<evidence type="ECO:0000256" key="3">
    <source>
        <dbReference type="ARBA" id="ARBA00023014"/>
    </source>
</evidence>
<keyword evidence="1" id="KW-0479">Metal-binding</keyword>
<dbReference type="InterPro" id="IPR058240">
    <property type="entry name" value="rSAM_sf"/>
</dbReference>
<organism evidence="5 6">
    <name type="scientific">Aeropyrum pernix</name>
    <dbReference type="NCBI Taxonomy" id="56636"/>
    <lineage>
        <taxon>Archaea</taxon>
        <taxon>Thermoproteota</taxon>
        <taxon>Thermoprotei</taxon>
        <taxon>Desulfurococcales</taxon>
        <taxon>Desulfurococcaceae</taxon>
        <taxon>Aeropyrum</taxon>
    </lineage>
</organism>
<dbReference type="GO" id="GO:0046872">
    <property type="term" value="F:metal ion binding"/>
    <property type="evidence" value="ECO:0007669"/>
    <property type="project" value="UniProtKB-KW"/>
</dbReference>
<dbReference type="PANTHER" id="PTHR43432:SF4">
    <property type="entry name" value="RADICAL SAM CORE DOMAIN-CONTAINING PROTEIN"/>
    <property type="match status" value="1"/>
</dbReference>
<dbReference type="PROSITE" id="PS51918">
    <property type="entry name" value="RADICAL_SAM"/>
    <property type="match status" value="1"/>
</dbReference>
<keyword evidence="2" id="KW-0408">Iron</keyword>
<protein>
    <recommendedName>
        <fullName evidence="4">Radical SAM core domain-containing protein</fullName>
    </recommendedName>
</protein>
<keyword evidence="3" id="KW-0411">Iron-sulfur</keyword>
<dbReference type="SUPFAM" id="SSF102114">
    <property type="entry name" value="Radical SAM enzymes"/>
    <property type="match status" value="1"/>
</dbReference>
<dbReference type="InterPro" id="IPR040086">
    <property type="entry name" value="MJ0683-like"/>
</dbReference>
<evidence type="ECO:0000259" key="4">
    <source>
        <dbReference type="PROSITE" id="PS51918"/>
    </source>
</evidence>
<comment type="caution">
    <text evidence="5">The sequence shown here is derived from an EMBL/GenBank/DDBJ whole genome shotgun (WGS) entry which is preliminary data.</text>
</comment>
<name>A0A401H904_AERPX</name>
<feature type="domain" description="Radical SAM core" evidence="4">
    <location>
        <begin position="42"/>
        <end position="272"/>
    </location>
</feature>
<evidence type="ECO:0000256" key="2">
    <source>
        <dbReference type="ARBA" id="ARBA00023004"/>
    </source>
</evidence>
<sequence>MDGVKSLVDAVHIKRLVAEELRRRVGEEGFRRASRDWHARRRPIPCGMTVHTGVGCSYGCLYCYIYDMGFTGKPQPYPLSGDELALALALNPYVAPGPKGTLLAFGSVTEPFMRETALRAIEYLESTRRWLGNPQQISTKTALRGGLLEKFIEAADPRIDVLVSMTTFSRWKALEPGASPPEERIGFMGRLVEAGLSATLFLRPIIPGVTDREADEILSRAARAGVNKVVLGTLRVAEGILRRLRASGAVEMGEIERRLTRWPRKGEQLPIYSRDLKERIASKAREMGFKVLPASCSANVESHGQGCAACRLGPCGDLSKLPPAGEREVARLLEALGLKPVKVSVRGHSVEAVVRGGRREAEIASYWIIGLLRRYPKVRTVRN</sequence>
<evidence type="ECO:0000313" key="6">
    <source>
        <dbReference type="Proteomes" id="UP000291213"/>
    </source>
</evidence>
<dbReference type="SFLD" id="SFLDG01084">
    <property type="entry name" value="Uncharacterised_Radical_SAM_Su"/>
    <property type="match status" value="1"/>
</dbReference>
<dbReference type="EMBL" id="BDMD01000036">
    <property type="protein sequence ID" value="GBF08946.1"/>
    <property type="molecule type" value="Genomic_DNA"/>
</dbReference>
<dbReference type="RefSeq" id="WP_131159966.1">
    <property type="nucleotide sequence ID" value="NZ_BDMD01000036.1"/>
</dbReference>
<dbReference type="PANTHER" id="PTHR43432">
    <property type="entry name" value="SLR0285 PROTEIN"/>
    <property type="match status" value="1"/>
</dbReference>
<dbReference type="Gene3D" id="3.80.30.30">
    <property type="match status" value="1"/>
</dbReference>
<proteinExistence type="predicted"/>
<dbReference type="OrthoDB" id="15538at2157"/>
<accession>A0A401H904</accession>
<dbReference type="InterPro" id="IPR007197">
    <property type="entry name" value="rSAM"/>
</dbReference>
<evidence type="ECO:0000313" key="5">
    <source>
        <dbReference type="EMBL" id="GBF08946.1"/>
    </source>
</evidence>
<reference evidence="5 6" key="1">
    <citation type="submission" date="2017-02" db="EMBL/GenBank/DDBJ databases">
        <title>isolation and characterization of a novel temperate virus Aeropyrum globular virus 1 infecting hyperthermophilic archaeon Aeropyrum.</title>
        <authorList>
            <person name="Yumiya M."/>
            <person name="Yoshida T."/>
            <person name="Sako Y."/>
        </authorList>
    </citation>
    <scope>NUCLEOTIDE SEQUENCE [LARGE SCALE GENOMIC DNA]</scope>
    <source>
        <strain evidence="5 6">YK1-12-2013</strain>
    </source>
</reference>
<evidence type="ECO:0000256" key="1">
    <source>
        <dbReference type="ARBA" id="ARBA00022723"/>
    </source>
</evidence>